<dbReference type="EC" id="3.6.3.2" evidence="2"/>
<dbReference type="AlphaFoldDB" id="A0A2P6FAQ6"/>
<sequence length="68" mass="7487">MSSWQLLVAGAAVIAVGIALPYTSVGPQLSLAPLPAIYFAWFVLLVGGYCFMSQGVKVFYIKMFKRWL</sequence>
<feature type="transmembrane region" description="Helical" evidence="1">
    <location>
        <begin position="37"/>
        <end position="60"/>
    </location>
</feature>
<keyword evidence="1" id="KW-1133">Transmembrane helix</keyword>
<evidence type="ECO:0000256" key="1">
    <source>
        <dbReference type="SAM" id="Phobius"/>
    </source>
</evidence>
<keyword evidence="3" id="KW-1185">Reference proteome</keyword>
<evidence type="ECO:0000313" key="3">
    <source>
        <dbReference type="Proteomes" id="UP000031565"/>
    </source>
</evidence>
<keyword evidence="1" id="KW-0472">Membrane</keyword>
<keyword evidence="1" id="KW-0812">Transmembrane</keyword>
<dbReference type="Proteomes" id="UP000031565">
    <property type="component" value="Unassembled WGS sequence"/>
</dbReference>
<name>A0A2P6FAQ6_9MOLU</name>
<dbReference type="RefSeq" id="WP_040092685.1">
    <property type="nucleotide sequence ID" value="NZ_CM020866.1"/>
</dbReference>
<reference evidence="2 3" key="1">
    <citation type="journal article" date="2015" name="MBio">
        <title>Genome sequence of the Drosophila melanogaster male-killing Spiroplasma strain MSRO endosymbiont.</title>
        <authorList>
            <person name="Paredes J.C."/>
            <person name="Herren J.K."/>
            <person name="Schupfer F."/>
            <person name="Marin R."/>
            <person name="Claverol S."/>
            <person name="Kuo C.H."/>
            <person name="Lemaitre B."/>
            <person name="Beven L."/>
        </authorList>
    </citation>
    <scope>NUCLEOTIDE SEQUENCE [LARGE SCALE GENOMIC DNA]</scope>
    <source>
        <strain evidence="2 3">MSRO</strain>
    </source>
</reference>
<evidence type="ECO:0000313" key="2">
    <source>
        <dbReference type="EMBL" id="PQM30516.1"/>
    </source>
</evidence>
<dbReference type="STRING" id="2138.SMSRO_v1c02720"/>
<dbReference type="EMBL" id="JTLV02000001">
    <property type="protein sequence ID" value="PQM30516.1"/>
    <property type="molecule type" value="Genomic_DNA"/>
</dbReference>
<keyword evidence="2" id="KW-0378">Hydrolase</keyword>
<comment type="caution">
    <text evidence="2">The sequence shown here is derived from an EMBL/GenBank/DDBJ whole genome shotgun (WGS) entry which is preliminary data.</text>
</comment>
<gene>
    <name evidence="2" type="primary">mgtB</name>
    <name evidence="2" type="ORF">SMSRO_SF002850</name>
</gene>
<accession>A0A2P6FAQ6</accession>
<protein>
    <submittedName>
        <fullName evidence="2">Magnesium-transporting ATPase, P-type 1</fullName>
        <ecNumber evidence="2">3.6.3.2</ecNumber>
    </submittedName>
</protein>
<organism evidence="2 3">
    <name type="scientific">Spiroplasma poulsonii</name>
    <dbReference type="NCBI Taxonomy" id="2138"/>
    <lineage>
        <taxon>Bacteria</taxon>
        <taxon>Bacillati</taxon>
        <taxon>Mycoplasmatota</taxon>
        <taxon>Mollicutes</taxon>
        <taxon>Entomoplasmatales</taxon>
        <taxon>Spiroplasmataceae</taxon>
        <taxon>Spiroplasma</taxon>
    </lineage>
</organism>
<dbReference type="GO" id="GO:0016787">
    <property type="term" value="F:hydrolase activity"/>
    <property type="evidence" value="ECO:0007669"/>
    <property type="project" value="UniProtKB-KW"/>
</dbReference>
<proteinExistence type="predicted"/>